<dbReference type="EMBL" id="JACCBT010000001">
    <property type="protein sequence ID" value="NYE11712.1"/>
    <property type="molecule type" value="Genomic_DNA"/>
</dbReference>
<dbReference type="PANTHER" id="PTHR43736:SF1">
    <property type="entry name" value="DIHYDRONEOPTERIN TRIPHOSPHATE DIPHOSPHATASE"/>
    <property type="match status" value="1"/>
</dbReference>
<evidence type="ECO:0000259" key="2">
    <source>
        <dbReference type="PROSITE" id="PS51462"/>
    </source>
</evidence>
<dbReference type="SUPFAM" id="SSF55811">
    <property type="entry name" value="Nudix"/>
    <property type="match status" value="1"/>
</dbReference>
<gene>
    <name evidence="3" type="ORF">BJ999_002008</name>
</gene>
<keyword evidence="4" id="KW-1185">Reference proteome</keyword>
<dbReference type="InterPro" id="IPR000086">
    <property type="entry name" value="NUDIX_hydrolase_dom"/>
</dbReference>
<evidence type="ECO:0000313" key="4">
    <source>
        <dbReference type="Proteomes" id="UP000591272"/>
    </source>
</evidence>
<protein>
    <submittedName>
        <fullName evidence="3">8-oxo-dGTP pyrophosphatase MutT (NUDIX family)</fullName>
    </submittedName>
</protein>
<dbReference type="PROSITE" id="PS51462">
    <property type="entry name" value="NUDIX"/>
    <property type="match status" value="1"/>
</dbReference>
<reference evidence="3 4" key="1">
    <citation type="submission" date="2020-07" db="EMBL/GenBank/DDBJ databases">
        <title>Sequencing the genomes of 1000 actinobacteria strains.</title>
        <authorList>
            <person name="Klenk H.-P."/>
        </authorList>
    </citation>
    <scope>NUCLEOTIDE SEQUENCE [LARGE SCALE GENOMIC DNA]</scope>
    <source>
        <strain evidence="3 4">DSM 43461</strain>
    </source>
</reference>
<evidence type="ECO:0000313" key="3">
    <source>
        <dbReference type="EMBL" id="NYE11712.1"/>
    </source>
</evidence>
<organism evidence="3 4">
    <name type="scientific">Actinomadura citrea</name>
    <dbReference type="NCBI Taxonomy" id="46158"/>
    <lineage>
        <taxon>Bacteria</taxon>
        <taxon>Bacillati</taxon>
        <taxon>Actinomycetota</taxon>
        <taxon>Actinomycetes</taxon>
        <taxon>Streptosporangiales</taxon>
        <taxon>Thermomonosporaceae</taxon>
        <taxon>Actinomadura</taxon>
    </lineage>
</organism>
<dbReference type="PANTHER" id="PTHR43736">
    <property type="entry name" value="ADP-RIBOSE PYROPHOSPHATASE"/>
    <property type="match status" value="1"/>
</dbReference>
<dbReference type="InterPro" id="IPR015797">
    <property type="entry name" value="NUDIX_hydrolase-like_dom_sf"/>
</dbReference>
<dbReference type="RefSeq" id="WP_179833046.1">
    <property type="nucleotide sequence ID" value="NZ_BMRD01000012.1"/>
</dbReference>
<dbReference type="AlphaFoldDB" id="A0A7Y9G836"/>
<evidence type="ECO:0000256" key="1">
    <source>
        <dbReference type="ARBA" id="ARBA00005582"/>
    </source>
</evidence>
<name>A0A7Y9G836_9ACTN</name>
<accession>A0A7Y9G836</accession>
<sequence length="173" mass="18722">MLLGWSAPSGEQERLRTEFLEHLAGHPDGTDRGCGSGHITVGVVVFDRALANVLLTHHRGLGRWTQLGGHCETGDADLVAAARREAAEESGIPGIEVEPSPLRLDRYRARCRGRDLLHFDVQFAATAPPRAVPEPAAGGDEARWFPVPALPFSADESTRSLVRHALARRGLNP</sequence>
<comment type="caution">
    <text evidence="3">The sequence shown here is derived from an EMBL/GenBank/DDBJ whole genome shotgun (WGS) entry which is preliminary data.</text>
</comment>
<proteinExistence type="inferred from homology"/>
<dbReference type="Gene3D" id="3.90.79.10">
    <property type="entry name" value="Nucleoside Triphosphate Pyrophosphohydrolase"/>
    <property type="match status" value="1"/>
</dbReference>
<comment type="similarity">
    <text evidence="1">Belongs to the Nudix hydrolase family.</text>
</comment>
<feature type="domain" description="Nudix hydrolase" evidence="2">
    <location>
        <begin position="36"/>
        <end position="167"/>
    </location>
</feature>
<dbReference type="Pfam" id="PF00293">
    <property type="entry name" value="NUDIX"/>
    <property type="match status" value="1"/>
</dbReference>
<dbReference type="Proteomes" id="UP000591272">
    <property type="component" value="Unassembled WGS sequence"/>
</dbReference>